<keyword evidence="1" id="KW-1133">Transmembrane helix</keyword>
<evidence type="ECO:0000256" key="1">
    <source>
        <dbReference type="SAM" id="Phobius"/>
    </source>
</evidence>
<proteinExistence type="predicted"/>
<comment type="caution">
    <text evidence="2">The sequence shown here is derived from an EMBL/GenBank/DDBJ whole genome shotgun (WGS) entry which is preliminary data.</text>
</comment>
<dbReference type="EMBL" id="JACHML010000001">
    <property type="protein sequence ID" value="MBB6392367.1"/>
    <property type="molecule type" value="Genomic_DNA"/>
</dbReference>
<dbReference type="RefSeq" id="WP_184751443.1">
    <property type="nucleotide sequence ID" value="NZ_BAAAJR010000013.1"/>
</dbReference>
<dbReference type="AlphaFoldDB" id="A0A7X0FRH3"/>
<organism evidence="2 3">
    <name type="scientific">Microbacterium thalassium</name>
    <dbReference type="NCBI Taxonomy" id="362649"/>
    <lineage>
        <taxon>Bacteria</taxon>
        <taxon>Bacillati</taxon>
        <taxon>Actinomycetota</taxon>
        <taxon>Actinomycetes</taxon>
        <taxon>Micrococcales</taxon>
        <taxon>Microbacteriaceae</taxon>
        <taxon>Microbacterium</taxon>
    </lineage>
</organism>
<protein>
    <submittedName>
        <fullName evidence="2">Uncharacterized protein</fullName>
    </submittedName>
</protein>
<name>A0A7X0FRH3_9MICO</name>
<dbReference type="Proteomes" id="UP000537775">
    <property type="component" value="Unassembled WGS sequence"/>
</dbReference>
<keyword evidence="1" id="KW-0812">Transmembrane</keyword>
<evidence type="ECO:0000313" key="2">
    <source>
        <dbReference type="EMBL" id="MBB6392367.1"/>
    </source>
</evidence>
<keyword evidence="3" id="KW-1185">Reference proteome</keyword>
<keyword evidence="1" id="KW-0472">Membrane</keyword>
<gene>
    <name evidence="2" type="ORF">HD594_002680</name>
</gene>
<feature type="transmembrane region" description="Helical" evidence="1">
    <location>
        <begin position="57"/>
        <end position="81"/>
    </location>
</feature>
<evidence type="ECO:0000313" key="3">
    <source>
        <dbReference type="Proteomes" id="UP000537775"/>
    </source>
</evidence>
<accession>A0A7X0FRH3</accession>
<sequence>MSQVIAVVWGVFAIGFGTVFAWKANYLEETYRTDMARFRPTWRMYTRFSTSRIVTTFFRVSGILVAVAGVGVVVAGSMGWIGR</sequence>
<reference evidence="2 3" key="1">
    <citation type="submission" date="2020-08" db="EMBL/GenBank/DDBJ databases">
        <title>Sequencing the genomes of 1000 actinobacteria strains.</title>
        <authorList>
            <person name="Klenk H.-P."/>
        </authorList>
    </citation>
    <scope>NUCLEOTIDE SEQUENCE [LARGE SCALE GENOMIC DNA]</scope>
    <source>
        <strain evidence="2 3">DSM 12511</strain>
    </source>
</reference>